<dbReference type="InterPro" id="IPR011335">
    <property type="entry name" value="Restrct_endonuc-II-like"/>
</dbReference>
<dbReference type="AlphaFoldDB" id="A0A164LDE4"/>
<dbReference type="InterPro" id="IPR019080">
    <property type="entry name" value="YqaJ_viral_recombinase"/>
</dbReference>
<accession>A0A164LDE4</accession>
<dbReference type="InterPro" id="IPR011604">
    <property type="entry name" value="PDDEXK-like_dom_sf"/>
</dbReference>
<dbReference type="STRING" id="455432.AWN90_37055"/>
<dbReference type="Gene3D" id="3.90.320.10">
    <property type="match status" value="1"/>
</dbReference>
<protein>
    <recommendedName>
        <fullName evidence="1">YqaJ viral recombinase domain-containing protein</fullName>
    </recommendedName>
</protein>
<evidence type="ECO:0000313" key="2">
    <source>
        <dbReference type="EMBL" id="KZM72287.1"/>
    </source>
</evidence>
<feature type="domain" description="YqaJ viral recombinase" evidence="1">
    <location>
        <begin position="10"/>
        <end position="149"/>
    </location>
</feature>
<sequence>MGRFRSGSPEWHAARAAGLGGSEIAAVLGLSPWESYWSLWHRKQNLLPPVRENELMVMGSLFEPVIYEHYRDNLLPPGHTMTTGETFRHSAYPWMIANPDGLIWDEQGNLVDGLEIKCAYRDDKWGAEGTDEIPIYYKTQVCWYCIVMGLRGMNIRVVFGVGDWRTYRYEPSEQDILTVATAGQEFMTRLEAGILPNLDTHLATYEALKTLHPDIDGSTVQVTADLADRWWAAQDALAAAEDALQGVRNELTHTMGDAWRAQCGEQTLAWRQARGGGTPFVKSAPNPRFADIRNALKKG</sequence>
<dbReference type="OrthoDB" id="3197230at2"/>
<dbReference type="InterPro" id="IPR017482">
    <property type="entry name" value="Lambda-type_endonuclease"/>
</dbReference>
<dbReference type="PANTHER" id="PTHR46609:SF6">
    <property type="entry name" value="EXONUCLEASE, PHAGE-TYPE_RECB, C-TERMINAL DOMAIN-CONTAINING PROTEIN-RELATED"/>
    <property type="match status" value="1"/>
</dbReference>
<dbReference type="PANTHER" id="PTHR46609">
    <property type="entry name" value="EXONUCLEASE, PHAGE-TYPE/RECB, C-TERMINAL DOMAIN-CONTAINING PROTEIN"/>
    <property type="match status" value="1"/>
</dbReference>
<evidence type="ECO:0000259" key="1">
    <source>
        <dbReference type="Pfam" id="PF09588"/>
    </source>
</evidence>
<keyword evidence="3" id="KW-1185">Reference proteome</keyword>
<name>A0A164LDE4_9NOCA</name>
<comment type="caution">
    <text evidence="2">The sequence shown here is derived from an EMBL/GenBank/DDBJ whole genome shotgun (WGS) entry which is preliminary data.</text>
</comment>
<dbReference type="EMBL" id="LWGR01000009">
    <property type="protein sequence ID" value="KZM72287.1"/>
    <property type="molecule type" value="Genomic_DNA"/>
</dbReference>
<proteinExistence type="predicted"/>
<dbReference type="SUPFAM" id="SSF52980">
    <property type="entry name" value="Restriction endonuclease-like"/>
    <property type="match status" value="1"/>
</dbReference>
<dbReference type="Proteomes" id="UP000076512">
    <property type="component" value="Unassembled WGS sequence"/>
</dbReference>
<reference evidence="2 3" key="1">
    <citation type="submission" date="2016-04" db="EMBL/GenBank/DDBJ databases">
        <authorList>
            <person name="Evans L.H."/>
            <person name="Alamgir A."/>
            <person name="Owens N."/>
            <person name="Weber N.D."/>
            <person name="Virtaneva K."/>
            <person name="Barbian K."/>
            <person name="Babar A."/>
            <person name="Rosenke K."/>
        </authorList>
    </citation>
    <scope>NUCLEOTIDE SEQUENCE [LARGE SCALE GENOMIC DNA]</scope>
    <source>
        <strain evidence="2 3">IFM 0406</strain>
    </source>
</reference>
<organism evidence="2 3">
    <name type="scientific">Nocardia terpenica</name>
    <dbReference type="NCBI Taxonomy" id="455432"/>
    <lineage>
        <taxon>Bacteria</taxon>
        <taxon>Bacillati</taxon>
        <taxon>Actinomycetota</taxon>
        <taxon>Actinomycetes</taxon>
        <taxon>Mycobacteriales</taxon>
        <taxon>Nocardiaceae</taxon>
        <taxon>Nocardia</taxon>
    </lineage>
</organism>
<evidence type="ECO:0000313" key="3">
    <source>
        <dbReference type="Proteomes" id="UP000076512"/>
    </source>
</evidence>
<dbReference type="NCBIfam" id="TIGR03033">
    <property type="entry name" value="phage_rel_nuc"/>
    <property type="match status" value="1"/>
</dbReference>
<dbReference type="Pfam" id="PF09588">
    <property type="entry name" value="YqaJ"/>
    <property type="match status" value="1"/>
</dbReference>
<gene>
    <name evidence="2" type="ORF">AWN90_37055</name>
</gene>
<dbReference type="InterPro" id="IPR051703">
    <property type="entry name" value="NF-kappa-B_Signaling_Reg"/>
</dbReference>
<dbReference type="RefSeq" id="WP_067592797.1">
    <property type="nucleotide sequence ID" value="NZ_JABMCZ010000001.1"/>
</dbReference>